<dbReference type="InterPro" id="IPR036264">
    <property type="entry name" value="Bact_exopeptidase_dim_dom"/>
</dbReference>
<evidence type="ECO:0000313" key="4">
    <source>
        <dbReference type="EMBL" id="TDT34176.1"/>
    </source>
</evidence>
<gene>
    <name evidence="4" type="ORF">CLV29_1831</name>
</gene>
<proteinExistence type="predicted"/>
<evidence type="ECO:0000256" key="2">
    <source>
        <dbReference type="SAM" id="MobiDB-lite"/>
    </source>
</evidence>
<evidence type="ECO:0000256" key="1">
    <source>
        <dbReference type="PIRSR" id="PIRSR005962-1"/>
    </source>
</evidence>
<dbReference type="Gene3D" id="3.30.70.360">
    <property type="match status" value="1"/>
</dbReference>
<feature type="binding site" evidence="1">
    <location>
        <position position="155"/>
    </location>
    <ligand>
        <name>Mn(2+)</name>
        <dbReference type="ChEBI" id="CHEBI:29035"/>
        <label>2</label>
    </ligand>
</feature>
<keyword evidence="1" id="KW-0479">Metal-binding</keyword>
<dbReference type="Gene3D" id="3.40.630.10">
    <property type="entry name" value="Zn peptidases"/>
    <property type="match status" value="1"/>
</dbReference>
<feature type="domain" description="Peptidase M20 dimerisation" evidence="3">
    <location>
        <begin position="241"/>
        <end position="337"/>
    </location>
</feature>
<keyword evidence="1" id="KW-0464">Manganese</keyword>
<name>A0A4R7JB56_9ACTN</name>
<reference evidence="4 5" key="1">
    <citation type="submission" date="2019-03" db="EMBL/GenBank/DDBJ databases">
        <title>Genomic Encyclopedia of Archaeal and Bacterial Type Strains, Phase II (KMG-II): from individual species to whole genera.</title>
        <authorList>
            <person name="Goeker M."/>
        </authorList>
    </citation>
    <scope>NUCLEOTIDE SEQUENCE [LARGE SCALE GENOMIC DNA]</scope>
    <source>
        <strain evidence="4 5">DSM 24323</strain>
    </source>
</reference>
<dbReference type="Pfam" id="PF07687">
    <property type="entry name" value="M20_dimer"/>
    <property type="match status" value="1"/>
</dbReference>
<dbReference type="SUPFAM" id="SSF55031">
    <property type="entry name" value="Bacterial exopeptidase dimerisation domain"/>
    <property type="match status" value="1"/>
</dbReference>
<comment type="cofactor">
    <cofactor evidence="1">
        <name>Mn(2+)</name>
        <dbReference type="ChEBI" id="CHEBI:29035"/>
    </cofactor>
    <text evidence="1">The Mn(2+) ion enhances activity.</text>
</comment>
<dbReference type="PANTHER" id="PTHR11014">
    <property type="entry name" value="PEPTIDASE M20 FAMILY MEMBER"/>
    <property type="match status" value="1"/>
</dbReference>
<dbReference type="SUPFAM" id="SSF53187">
    <property type="entry name" value="Zn-dependent exopeptidases"/>
    <property type="match status" value="1"/>
</dbReference>
<dbReference type="Proteomes" id="UP000295371">
    <property type="component" value="Unassembled WGS sequence"/>
</dbReference>
<keyword evidence="5" id="KW-1185">Reference proteome</keyword>
<dbReference type="InterPro" id="IPR017439">
    <property type="entry name" value="Amidohydrolase"/>
</dbReference>
<accession>A0A4R7JB56</accession>
<sequence length="442" mass="46272">MTAAQGLGSNFVMREANRTDMSDPSAPDRAVTADRSAGTGAAAVPSERELTEWITTRAAELQPGLVAVRRDLHAHPELGREEVRTTEVIAEQLRRLGLQPSVLRVGTGLTCDIVPDFVDPDAGLLGLRADIDALPLTETTGLPFASTNTGVAHSCGHDVHTTILLGVAQLLTELRDQGKLARGVRLIFQPAEESSPGGAIDVVGDNRMLGVDEVYALHCDPGVDVGQIGLRTGPITSAADKVTIEVHGPGGHTSRPQLSADLIGGLADLANRLPLLLSRRVDPRGTASLVWGVIEAGHANNAIPEAGSLKGTLRCLDPATWRAARTALPGLAKEVAAPWGELEVQVFLSGDIPPTVNHPAGVTRLTRAGQAVLGWEAMVDTPQSLGGEDFGVLLSHAPGAMARLGVRSVGGHDWPDLHRPDFMADEGAIEVGVHFLTAAAAL</sequence>
<keyword evidence="4" id="KW-0378">Hydrolase</keyword>
<feature type="binding site" evidence="1">
    <location>
        <position position="418"/>
    </location>
    <ligand>
        <name>Mn(2+)</name>
        <dbReference type="ChEBI" id="CHEBI:29035"/>
        <label>2</label>
    </ligand>
</feature>
<dbReference type="GO" id="GO:0016787">
    <property type="term" value="F:hydrolase activity"/>
    <property type="evidence" value="ECO:0007669"/>
    <property type="project" value="UniProtKB-KW"/>
</dbReference>
<dbReference type="AlphaFoldDB" id="A0A4R7JB56"/>
<dbReference type="NCBIfam" id="TIGR01891">
    <property type="entry name" value="amidohydrolases"/>
    <property type="match status" value="1"/>
</dbReference>
<dbReference type="PIRSF" id="PIRSF005962">
    <property type="entry name" value="Pept_M20D_amidohydro"/>
    <property type="match status" value="1"/>
</dbReference>
<feature type="binding site" evidence="1">
    <location>
        <position position="218"/>
    </location>
    <ligand>
        <name>Mn(2+)</name>
        <dbReference type="ChEBI" id="CHEBI:29035"/>
        <label>2</label>
    </ligand>
</feature>
<evidence type="ECO:0000259" key="3">
    <source>
        <dbReference type="Pfam" id="PF07687"/>
    </source>
</evidence>
<comment type="caution">
    <text evidence="4">The sequence shown here is derived from an EMBL/GenBank/DDBJ whole genome shotgun (WGS) entry which is preliminary data.</text>
</comment>
<protein>
    <submittedName>
        <fullName evidence="4">Amidohydrolase</fullName>
    </submittedName>
</protein>
<feature type="binding site" evidence="1">
    <location>
        <position position="193"/>
    </location>
    <ligand>
        <name>Mn(2+)</name>
        <dbReference type="ChEBI" id="CHEBI:29035"/>
        <label>2</label>
    </ligand>
</feature>
<dbReference type="InterPro" id="IPR002933">
    <property type="entry name" value="Peptidase_M20"/>
</dbReference>
<dbReference type="InterPro" id="IPR011650">
    <property type="entry name" value="Peptidase_M20_dimer"/>
</dbReference>
<dbReference type="EMBL" id="SOAW01000001">
    <property type="protein sequence ID" value="TDT34176.1"/>
    <property type="molecule type" value="Genomic_DNA"/>
</dbReference>
<dbReference type="GO" id="GO:0046872">
    <property type="term" value="F:metal ion binding"/>
    <property type="evidence" value="ECO:0007669"/>
    <property type="project" value="UniProtKB-KW"/>
</dbReference>
<dbReference type="PANTHER" id="PTHR11014:SF63">
    <property type="entry name" value="METALLOPEPTIDASE, PUTATIVE (AFU_ORTHOLOGUE AFUA_6G09600)-RELATED"/>
    <property type="match status" value="1"/>
</dbReference>
<evidence type="ECO:0000313" key="5">
    <source>
        <dbReference type="Proteomes" id="UP000295371"/>
    </source>
</evidence>
<feature type="region of interest" description="Disordered" evidence="2">
    <location>
        <begin position="1"/>
        <end position="44"/>
    </location>
</feature>
<dbReference type="Pfam" id="PF01546">
    <property type="entry name" value="Peptidase_M20"/>
    <property type="match status" value="1"/>
</dbReference>
<organism evidence="4 5">
    <name type="scientific">Naumannella halotolerans</name>
    <dbReference type="NCBI Taxonomy" id="993414"/>
    <lineage>
        <taxon>Bacteria</taxon>
        <taxon>Bacillati</taxon>
        <taxon>Actinomycetota</taxon>
        <taxon>Actinomycetes</taxon>
        <taxon>Propionibacteriales</taxon>
        <taxon>Propionibacteriaceae</taxon>
        <taxon>Naumannella</taxon>
    </lineage>
</organism>
<feature type="binding site" evidence="1">
    <location>
        <position position="157"/>
    </location>
    <ligand>
        <name>Mn(2+)</name>
        <dbReference type="ChEBI" id="CHEBI:29035"/>
        <label>2</label>
    </ligand>
</feature>